<proteinExistence type="inferred from homology"/>
<evidence type="ECO:0000256" key="2">
    <source>
        <dbReference type="RuleBase" id="RU004241"/>
    </source>
</evidence>
<dbReference type="SUPFAM" id="SSF48113">
    <property type="entry name" value="Heme-dependent peroxidases"/>
    <property type="match status" value="1"/>
</dbReference>
<dbReference type="InterPro" id="IPR010255">
    <property type="entry name" value="Haem_peroxidase_sf"/>
</dbReference>
<accession>A0AAD5H6D2</accession>
<keyword evidence="1" id="KW-0560">Oxidoreductase</keyword>
<dbReference type="InterPro" id="IPR044831">
    <property type="entry name" value="Ccp1-like"/>
</dbReference>
<name>A0AAD5H6D2_9CHLO</name>
<dbReference type="GO" id="GO:0042744">
    <property type="term" value="P:hydrogen peroxide catabolic process"/>
    <property type="evidence" value="ECO:0007669"/>
    <property type="project" value="TreeGrafter"/>
</dbReference>
<dbReference type="AlphaFoldDB" id="A0AAD5H6D2"/>
<evidence type="ECO:0000313" key="5">
    <source>
        <dbReference type="EMBL" id="KAI7840982.1"/>
    </source>
</evidence>
<comment type="similarity">
    <text evidence="2">Belongs to the peroxidase family.</text>
</comment>
<organism evidence="5 6">
    <name type="scientific">Chlorella ohadii</name>
    <dbReference type="NCBI Taxonomy" id="2649997"/>
    <lineage>
        <taxon>Eukaryota</taxon>
        <taxon>Viridiplantae</taxon>
        <taxon>Chlorophyta</taxon>
        <taxon>core chlorophytes</taxon>
        <taxon>Trebouxiophyceae</taxon>
        <taxon>Chlorellales</taxon>
        <taxon>Chlorellaceae</taxon>
        <taxon>Chlorella clade</taxon>
        <taxon>Chlorella</taxon>
    </lineage>
</organism>
<evidence type="ECO:0000256" key="1">
    <source>
        <dbReference type="ARBA" id="ARBA00023002"/>
    </source>
</evidence>
<dbReference type="Pfam" id="PF00141">
    <property type="entry name" value="peroxidase"/>
    <property type="match status" value="1"/>
</dbReference>
<feature type="domain" description="Plant heme peroxidase family profile" evidence="4">
    <location>
        <begin position="111"/>
        <end position="325"/>
    </location>
</feature>
<dbReference type="PANTHER" id="PTHR31356:SF8">
    <property type="entry name" value="L-ASCORBATE PEROXIDASE 6-RELATED"/>
    <property type="match status" value="1"/>
</dbReference>
<feature type="chain" id="PRO_5042174779" description="Plant heme peroxidase family profile domain-containing protein" evidence="3">
    <location>
        <begin position="22"/>
        <end position="333"/>
    </location>
</feature>
<dbReference type="PRINTS" id="PR00458">
    <property type="entry name" value="PEROXIDASE"/>
</dbReference>
<dbReference type="PANTHER" id="PTHR31356">
    <property type="entry name" value="THYLAKOID LUMENAL 29 KDA PROTEIN, CHLOROPLASTIC-RELATED"/>
    <property type="match status" value="1"/>
</dbReference>
<protein>
    <recommendedName>
        <fullName evidence="4">Plant heme peroxidase family profile domain-containing protein</fullName>
    </recommendedName>
</protein>
<reference evidence="5" key="1">
    <citation type="submission" date="2020-11" db="EMBL/GenBank/DDBJ databases">
        <title>Chlorella ohadii genome sequencing and assembly.</title>
        <authorList>
            <person name="Murik O."/>
            <person name="Treves H."/>
            <person name="Kedem I."/>
            <person name="Shotland Y."/>
            <person name="Kaplan A."/>
        </authorList>
    </citation>
    <scope>NUCLEOTIDE SEQUENCE</scope>
    <source>
        <strain evidence="5">1</strain>
    </source>
</reference>
<sequence length="333" mass="34950">MAAPQRQGLALLVLLAVGARAGCPFGFSGGLEDAEGGVQGAGRRLQQAGCNINTLAQQAVTNPFVPANPAQGQVDNYIKEVAWKVFQTGYPGFVPGLYKNGVLNTKVPLGGLLRLSFHDAGPFNKAAGKGGANGSLRFELGVRPNTNKNIIDAAGLCDRWRTMINNALAADPKVPKGVQISYADVYQLIGAAVVVAAGGPTKAQIYDPLPIGRRDATVADNVAQMPGGGISWDNLACLFLTNGYSLEELVALSGAHELGFRQDRTTPMTANPNSFTNEYFTAVINGNRNLFNSDRVLWGNHARSDAAVQSFANNKGVFFSAFAKASCSGCGAS</sequence>
<dbReference type="GO" id="GO:0004601">
    <property type="term" value="F:peroxidase activity"/>
    <property type="evidence" value="ECO:0007669"/>
    <property type="project" value="InterPro"/>
</dbReference>
<evidence type="ECO:0000313" key="6">
    <source>
        <dbReference type="Proteomes" id="UP001205105"/>
    </source>
</evidence>
<comment type="caution">
    <text evidence="5">The sequence shown here is derived from an EMBL/GenBank/DDBJ whole genome shotgun (WGS) entry which is preliminary data.</text>
</comment>
<dbReference type="Gene3D" id="1.10.520.10">
    <property type="match status" value="1"/>
</dbReference>
<feature type="signal peptide" evidence="3">
    <location>
        <begin position="1"/>
        <end position="21"/>
    </location>
</feature>
<dbReference type="EMBL" id="JADXDR010000068">
    <property type="protein sequence ID" value="KAI7840982.1"/>
    <property type="molecule type" value="Genomic_DNA"/>
</dbReference>
<dbReference type="GO" id="GO:0000302">
    <property type="term" value="P:response to reactive oxygen species"/>
    <property type="evidence" value="ECO:0007669"/>
    <property type="project" value="TreeGrafter"/>
</dbReference>
<dbReference type="InterPro" id="IPR002016">
    <property type="entry name" value="Haem_peroxidase"/>
</dbReference>
<dbReference type="Gene3D" id="1.10.420.10">
    <property type="entry name" value="Peroxidase, domain 2"/>
    <property type="match status" value="1"/>
</dbReference>
<keyword evidence="6" id="KW-1185">Reference proteome</keyword>
<dbReference type="PROSITE" id="PS50873">
    <property type="entry name" value="PEROXIDASE_4"/>
    <property type="match status" value="1"/>
</dbReference>
<dbReference type="Proteomes" id="UP001205105">
    <property type="component" value="Unassembled WGS sequence"/>
</dbReference>
<dbReference type="GO" id="GO:0034599">
    <property type="term" value="P:cellular response to oxidative stress"/>
    <property type="evidence" value="ECO:0007669"/>
    <property type="project" value="InterPro"/>
</dbReference>
<dbReference type="GO" id="GO:0020037">
    <property type="term" value="F:heme binding"/>
    <property type="evidence" value="ECO:0007669"/>
    <property type="project" value="InterPro"/>
</dbReference>
<evidence type="ECO:0000256" key="3">
    <source>
        <dbReference type="SAM" id="SignalP"/>
    </source>
</evidence>
<keyword evidence="3" id="KW-0732">Signal</keyword>
<evidence type="ECO:0000259" key="4">
    <source>
        <dbReference type="PROSITE" id="PS50873"/>
    </source>
</evidence>
<gene>
    <name evidence="5" type="ORF">COHA_005211</name>
</gene>